<evidence type="ECO:0000313" key="2">
    <source>
        <dbReference type="EMBL" id="CRK97892.1"/>
    </source>
</evidence>
<organism evidence="2 3">
    <name type="scientific">Clunio marinus</name>
    <dbReference type="NCBI Taxonomy" id="568069"/>
    <lineage>
        <taxon>Eukaryota</taxon>
        <taxon>Metazoa</taxon>
        <taxon>Ecdysozoa</taxon>
        <taxon>Arthropoda</taxon>
        <taxon>Hexapoda</taxon>
        <taxon>Insecta</taxon>
        <taxon>Pterygota</taxon>
        <taxon>Neoptera</taxon>
        <taxon>Endopterygota</taxon>
        <taxon>Diptera</taxon>
        <taxon>Nematocera</taxon>
        <taxon>Chironomoidea</taxon>
        <taxon>Chironomidae</taxon>
        <taxon>Clunio</taxon>
    </lineage>
</organism>
<name>A0A1J1IEB0_9DIPT</name>
<keyword evidence="3" id="KW-1185">Reference proteome</keyword>
<accession>A0A1J1IEB0</accession>
<sequence>MNCDASCLTEPLRPGLSHVTQFTYLSHYKEIQFQFSPKKKKLSDASTQQKKLGRTASRPLAPDIYVSVKQWQTTVSAFILTSRHLNNNRFYANYSELREVQAMRM</sequence>
<reference evidence="2 3" key="1">
    <citation type="submission" date="2015-04" db="EMBL/GenBank/DDBJ databases">
        <authorList>
            <person name="Syromyatnikov M.Y."/>
            <person name="Popov V.N."/>
        </authorList>
    </citation>
    <scope>NUCLEOTIDE SEQUENCE [LARGE SCALE GENOMIC DNA]</scope>
</reference>
<feature type="region of interest" description="Disordered" evidence="1">
    <location>
        <begin position="36"/>
        <end position="55"/>
    </location>
</feature>
<dbReference type="Proteomes" id="UP000183832">
    <property type="component" value="Unassembled WGS sequence"/>
</dbReference>
<protein>
    <submittedName>
        <fullName evidence="2">CLUMA_CG011267, isoform A</fullName>
    </submittedName>
</protein>
<evidence type="ECO:0000313" key="3">
    <source>
        <dbReference type="Proteomes" id="UP000183832"/>
    </source>
</evidence>
<dbReference type="EMBL" id="CVRI01000047">
    <property type="protein sequence ID" value="CRK97892.1"/>
    <property type="molecule type" value="Genomic_DNA"/>
</dbReference>
<dbReference type="AlphaFoldDB" id="A0A1J1IEB0"/>
<evidence type="ECO:0000256" key="1">
    <source>
        <dbReference type="SAM" id="MobiDB-lite"/>
    </source>
</evidence>
<proteinExistence type="predicted"/>
<gene>
    <name evidence="2" type="ORF">CLUMA_CG011267</name>
</gene>